<dbReference type="OMA" id="WIVVGTM"/>
<evidence type="ECO:0000313" key="2">
    <source>
        <dbReference type="Proteomes" id="UP000264071"/>
    </source>
</evidence>
<organism evidence="1 2">
    <name type="scientific">Gemmatimonas aurantiaca</name>
    <dbReference type="NCBI Taxonomy" id="173480"/>
    <lineage>
        <taxon>Bacteria</taxon>
        <taxon>Pseudomonadati</taxon>
        <taxon>Gemmatimonadota</taxon>
        <taxon>Gemmatimonadia</taxon>
        <taxon>Gemmatimonadales</taxon>
        <taxon>Gemmatimonadaceae</taxon>
        <taxon>Gemmatimonas</taxon>
    </lineage>
</organism>
<protein>
    <submittedName>
        <fullName evidence="1">Phage Gp37/Gp68 family protein</fullName>
    </submittedName>
</protein>
<reference evidence="1 2" key="1">
    <citation type="journal article" date="2018" name="Nat. Biotechnol.">
        <title>A standardized bacterial taxonomy based on genome phylogeny substantially revises the tree of life.</title>
        <authorList>
            <person name="Parks D.H."/>
            <person name="Chuvochina M."/>
            <person name="Waite D.W."/>
            <person name="Rinke C."/>
            <person name="Skarshewski A."/>
            <person name="Chaumeil P.A."/>
            <person name="Hugenholtz P."/>
        </authorList>
    </citation>
    <scope>NUCLEOTIDE SEQUENCE [LARGE SCALE GENOMIC DNA]</scope>
    <source>
        <strain evidence="1">UBA8844</strain>
    </source>
</reference>
<comment type="caution">
    <text evidence="1">The sequence shown here is derived from an EMBL/GenBank/DDBJ whole genome shotgun (WGS) entry which is preliminary data.</text>
</comment>
<accession>A0A3D4V4A3</accession>
<sequence>MGTNTGIEWTDATWNPMTGCTKISAGCDHCYAAIVAERKTKDVYLKRLPVKDTPANREDPFAPRFWDDRLLLPLTWREPRRVFVNSMSDVFHAQFSLDMIRAVFDIMAIASQHQFQLLTKRPERAARLASELHWPENVWVGTSIENMDVARRADALREIPAAVRFISAEPLLGPVDTLDLTGIDWVIGGGESGAGARPCDPAWARGLLQNCRRHDVAFFWKQWGGFTPKAGGRLLDGETYSEFPRELISA</sequence>
<evidence type="ECO:0000313" key="1">
    <source>
        <dbReference type="EMBL" id="HCT55949.1"/>
    </source>
</evidence>
<proteinExistence type="predicted"/>
<dbReference type="EMBL" id="DPIY01000002">
    <property type="protein sequence ID" value="HCT55949.1"/>
    <property type="molecule type" value="Genomic_DNA"/>
</dbReference>
<dbReference type="Proteomes" id="UP000264071">
    <property type="component" value="Unassembled WGS sequence"/>
</dbReference>
<dbReference type="InterPro" id="IPR011101">
    <property type="entry name" value="DUF5131"/>
</dbReference>
<name>A0A3D4V4A3_9BACT</name>
<gene>
    <name evidence="1" type="ORF">DGD08_01910</name>
</gene>
<dbReference type="AlphaFoldDB" id="A0A3D4V4A3"/>
<dbReference type="Pfam" id="PF07505">
    <property type="entry name" value="DUF5131"/>
    <property type="match status" value="1"/>
</dbReference>